<protein>
    <submittedName>
        <fullName evidence="2">Uncharacterized protein</fullName>
    </submittedName>
</protein>
<sequence>LVSLIQLVLEKIEDSVTLKEEFLAEPIPEYAKKLTGKALVDYVNAKQPFFKAEYSPGAQKSLKTRLMDTKYKGMSPKTYVKSYSSSTANIPESFDAREKWPNCPSISYIRDQSACRINSFFVPMCLFYGYIVVFLNRLTCIMMQILLLEYQKMRRL</sequence>
<dbReference type="EMBL" id="KN564903">
    <property type="protein sequence ID" value="KHJ85205.1"/>
    <property type="molecule type" value="Genomic_DNA"/>
</dbReference>
<keyword evidence="1" id="KW-0472">Membrane</keyword>
<name>A0A0B1SPV9_OESDE</name>
<accession>A0A0B1SPV9</accession>
<dbReference type="Proteomes" id="UP000053660">
    <property type="component" value="Unassembled WGS sequence"/>
</dbReference>
<feature type="non-terminal residue" evidence="2">
    <location>
        <position position="1"/>
    </location>
</feature>
<proteinExistence type="predicted"/>
<organism evidence="2 3">
    <name type="scientific">Oesophagostomum dentatum</name>
    <name type="common">Nodular worm</name>
    <dbReference type="NCBI Taxonomy" id="61180"/>
    <lineage>
        <taxon>Eukaryota</taxon>
        <taxon>Metazoa</taxon>
        <taxon>Ecdysozoa</taxon>
        <taxon>Nematoda</taxon>
        <taxon>Chromadorea</taxon>
        <taxon>Rhabditida</taxon>
        <taxon>Rhabditina</taxon>
        <taxon>Rhabditomorpha</taxon>
        <taxon>Strongyloidea</taxon>
        <taxon>Strongylidae</taxon>
        <taxon>Oesophagostomum</taxon>
    </lineage>
</organism>
<keyword evidence="3" id="KW-1185">Reference proteome</keyword>
<evidence type="ECO:0000313" key="3">
    <source>
        <dbReference type="Proteomes" id="UP000053660"/>
    </source>
</evidence>
<dbReference type="AlphaFoldDB" id="A0A0B1SPV9"/>
<evidence type="ECO:0000313" key="2">
    <source>
        <dbReference type="EMBL" id="KHJ85205.1"/>
    </source>
</evidence>
<dbReference type="InterPro" id="IPR038765">
    <property type="entry name" value="Papain-like_cys_pep_sf"/>
</dbReference>
<dbReference type="Gene3D" id="3.90.70.10">
    <property type="entry name" value="Cysteine proteinases"/>
    <property type="match status" value="1"/>
</dbReference>
<reference evidence="2 3" key="1">
    <citation type="submission" date="2014-03" db="EMBL/GenBank/DDBJ databases">
        <title>Draft genome of the hookworm Oesophagostomum dentatum.</title>
        <authorList>
            <person name="Mitreva M."/>
        </authorList>
    </citation>
    <scope>NUCLEOTIDE SEQUENCE [LARGE SCALE GENOMIC DNA]</scope>
    <source>
        <strain evidence="2 3">OD-Hann</strain>
    </source>
</reference>
<keyword evidence="1" id="KW-1133">Transmembrane helix</keyword>
<dbReference type="SUPFAM" id="SSF54001">
    <property type="entry name" value="Cysteine proteinases"/>
    <property type="match status" value="1"/>
</dbReference>
<gene>
    <name evidence="2" type="ORF">OESDEN_15073</name>
</gene>
<keyword evidence="1" id="KW-0812">Transmembrane</keyword>
<feature type="transmembrane region" description="Helical" evidence="1">
    <location>
        <begin position="127"/>
        <end position="148"/>
    </location>
</feature>
<evidence type="ECO:0000256" key="1">
    <source>
        <dbReference type="SAM" id="Phobius"/>
    </source>
</evidence>
<dbReference type="OrthoDB" id="5850821at2759"/>